<dbReference type="AlphaFoldDB" id="A0A7X0JUG6"/>
<dbReference type="GO" id="GO:0071111">
    <property type="term" value="F:cyclic-guanylate-specific phosphodiesterase activity"/>
    <property type="evidence" value="ECO:0007669"/>
    <property type="project" value="InterPro"/>
</dbReference>
<dbReference type="SMART" id="SM00052">
    <property type="entry name" value="EAL"/>
    <property type="match status" value="1"/>
</dbReference>
<dbReference type="Gene3D" id="3.20.20.450">
    <property type="entry name" value="EAL domain"/>
    <property type="match status" value="1"/>
</dbReference>
<dbReference type="Pfam" id="PF00563">
    <property type="entry name" value="EAL"/>
    <property type="match status" value="1"/>
</dbReference>
<reference evidence="2 3" key="1">
    <citation type="submission" date="2020-08" db="EMBL/GenBank/DDBJ databases">
        <title>Genomic Encyclopedia of Type Strains, Phase IV (KMG-IV): sequencing the most valuable type-strain genomes for metagenomic binning, comparative biology and taxonomic classification.</title>
        <authorList>
            <person name="Goeker M."/>
        </authorList>
    </citation>
    <scope>NUCLEOTIDE SEQUENCE [LARGE SCALE GENOMIC DNA]</scope>
    <source>
        <strain evidence="2 3">DSM 22368</strain>
    </source>
</reference>
<dbReference type="InterPro" id="IPR050706">
    <property type="entry name" value="Cyclic-di-GMP_PDE-like"/>
</dbReference>
<sequence length="406" mass="45322">MNQDVSQGVGQKQDSDGASYVGIIEIADYEGLAALHGPASAQLLLDEFHRRLKEWVRPIDQSKILKDRRFLVSLSGVADDAQLQLATAKLERLFSPPCELMGIHSPIGYHAGFCLHEGDEHNSEQTLLHCRIALRQARKAALPMQVFQKELKTSLDDESRLVSALEQALERGEFRLYYQAKVHTGYRTVVGAEALLRWHSSDKKIIMPGQFIDVAERHGVIRSMTWWVLKSAIARLNKWPEAMGISVNVPPCLLLDDEIVTVLDDALAIYDVAPERLTLEITENLMISDYDQLMLRLNKLHTLGVRISIDDFGTGYSSLAQFRNLPADELKIDKGFVMAMEESDKDLAIVKAVIGLARNFGMRVVAEGVETEAAAAALGELGADQLQGFFFDKALPVEDFEKRYLS</sequence>
<dbReference type="InterPro" id="IPR035919">
    <property type="entry name" value="EAL_sf"/>
</dbReference>
<dbReference type="SUPFAM" id="SSF141868">
    <property type="entry name" value="EAL domain-like"/>
    <property type="match status" value="1"/>
</dbReference>
<gene>
    <name evidence="2" type="ORF">HNR48_002777</name>
</gene>
<evidence type="ECO:0000313" key="2">
    <source>
        <dbReference type="EMBL" id="MBB6522492.1"/>
    </source>
</evidence>
<dbReference type="InterPro" id="IPR029787">
    <property type="entry name" value="Nucleotide_cyclase"/>
</dbReference>
<dbReference type="PANTHER" id="PTHR33121">
    <property type="entry name" value="CYCLIC DI-GMP PHOSPHODIESTERASE PDEF"/>
    <property type="match status" value="1"/>
</dbReference>
<feature type="domain" description="EAL" evidence="1">
    <location>
        <begin position="158"/>
        <end position="406"/>
    </location>
</feature>
<dbReference type="EMBL" id="JACHHT010000002">
    <property type="protein sequence ID" value="MBB6522492.1"/>
    <property type="molecule type" value="Genomic_DNA"/>
</dbReference>
<dbReference type="InterPro" id="IPR043128">
    <property type="entry name" value="Rev_trsase/Diguanyl_cyclase"/>
</dbReference>
<dbReference type="InterPro" id="IPR001633">
    <property type="entry name" value="EAL_dom"/>
</dbReference>
<keyword evidence="3" id="KW-1185">Reference proteome</keyword>
<evidence type="ECO:0000259" key="1">
    <source>
        <dbReference type="PROSITE" id="PS50883"/>
    </source>
</evidence>
<protein>
    <submittedName>
        <fullName evidence="2">EAL domain-containing protein (Putative c-di-GMP-specific phosphodiesterase class I)</fullName>
    </submittedName>
</protein>
<organism evidence="2 3">
    <name type="scientific">Pseudoteredinibacter isoporae</name>
    <dbReference type="NCBI Taxonomy" id="570281"/>
    <lineage>
        <taxon>Bacteria</taxon>
        <taxon>Pseudomonadati</taxon>
        <taxon>Pseudomonadota</taxon>
        <taxon>Gammaproteobacteria</taxon>
        <taxon>Cellvibrionales</taxon>
        <taxon>Cellvibrionaceae</taxon>
        <taxon>Pseudoteredinibacter</taxon>
    </lineage>
</organism>
<accession>A0A7X0JUG6</accession>
<comment type="caution">
    <text evidence="2">The sequence shown here is derived from an EMBL/GenBank/DDBJ whole genome shotgun (WGS) entry which is preliminary data.</text>
</comment>
<dbReference type="InParanoid" id="A0A7X0JUG6"/>
<dbReference type="SUPFAM" id="SSF55073">
    <property type="entry name" value="Nucleotide cyclase"/>
    <property type="match status" value="1"/>
</dbReference>
<dbReference type="Gene3D" id="3.30.70.270">
    <property type="match status" value="1"/>
</dbReference>
<dbReference type="RefSeq" id="WP_166845790.1">
    <property type="nucleotide sequence ID" value="NZ_JAAONY010000002.1"/>
</dbReference>
<dbReference type="PANTHER" id="PTHR33121:SF70">
    <property type="entry name" value="SIGNALING PROTEIN YKOW"/>
    <property type="match status" value="1"/>
</dbReference>
<dbReference type="CDD" id="cd01948">
    <property type="entry name" value="EAL"/>
    <property type="match status" value="1"/>
</dbReference>
<dbReference type="Proteomes" id="UP000528457">
    <property type="component" value="Unassembled WGS sequence"/>
</dbReference>
<proteinExistence type="predicted"/>
<evidence type="ECO:0000313" key="3">
    <source>
        <dbReference type="Proteomes" id="UP000528457"/>
    </source>
</evidence>
<name>A0A7X0JUG6_9GAMM</name>
<dbReference type="PROSITE" id="PS50883">
    <property type="entry name" value="EAL"/>
    <property type="match status" value="1"/>
</dbReference>